<feature type="chain" id="PRO_5002627324" evidence="2">
    <location>
        <begin position="27"/>
        <end position="92"/>
    </location>
</feature>
<dbReference type="AlphaFoldDB" id="A0LND2"/>
<sequence length="92" mass="9904">MRMFLSTAVAGFFLLSTTFVPGAAFAKKGGVGHGGGVRDEVFYHSHSDRSYSGKDQFKGQGNAYGRDKVKSQKVKGAKNKSGKVKDSKQKSK</sequence>
<dbReference type="EMBL" id="CP000478">
    <property type="protein sequence ID" value="ABK18934.1"/>
    <property type="molecule type" value="Genomic_DNA"/>
</dbReference>
<dbReference type="InParanoid" id="A0LND2"/>
<dbReference type="STRING" id="335543.Sfum_3261"/>
<dbReference type="KEGG" id="sfu:Sfum_3261"/>
<accession>A0LND2</accession>
<organism evidence="3 4">
    <name type="scientific">Syntrophobacter fumaroxidans (strain DSM 10017 / MPOB)</name>
    <dbReference type="NCBI Taxonomy" id="335543"/>
    <lineage>
        <taxon>Bacteria</taxon>
        <taxon>Pseudomonadati</taxon>
        <taxon>Thermodesulfobacteriota</taxon>
        <taxon>Syntrophobacteria</taxon>
        <taxon>Syntrophobacterales</taxon>
        <taxon>Syntrophobacteraceae</taxon>
        <taxon>Syntrophobacter</taxon>
    </lineage>
</organism>
<proteinExistence type="predicted"/>
<evidence type="ECO:0000256" key="2">
    <source>
        <dbReference type="SAM" id="SignalP"/>
    </source>
</evidence>
<evidence type="ECO:0000313" key="3">
    <source>
        <dbReference type="EMBL" id="ABK18934.1"/>
    </source>
</evidence>
<protein>
    <submittedName>
        <fullName evidence="3">Uncharacterized protein</fullName>
    </submittedName>
</protein>
<feature type="region of interest" description="Disordered" evidence="1">
    <location>
        <begin position="47"/>
        <end position="92"/>
    </location>
</feature>
<feature type="compositionally biased region" description="Basic residues" evidence="1">
    <location>
        <begin position="71"/>
        <end position="82"/>
    </location>
</feature>
<dbReference type="Proteomes" id="UP000001784">
    <property type="component" value="Chromosome"/>
</dbReference>
<dbReference type="RefSeq" id="WP_011700059.1">
    <property type="nucleotide sequence ID" value="NC_008554.1"/>
</dbReference>
<feature type="compositionally biased region" description="Basic and acidic residues" evidence="1">
    <location>
        <begin position="47"/>
        <end position="57"/>
    </location>
</feature>
<gene>
    <name evidence="3" type="ordered locus">Sfum_3261</name>
</gene>
<feature type="signal peptide" evidence="2">
    <location>
        <begin position="1"/>
        <end position="26"/>
    </location>
</feature>
<name>A0LND2_SYNFM</name>
<keyword evidence="2" id="KW-0732">Signal</keyword>
<evidence type="ECO:0000256" key="1">
    <source>
        <dbReference type="SAM" id="MobiDB-lite"/>
    </source>
</evidence>
<reference evidence="3 4" key="1">
    <citation type="submission" date="2006-10" db="EMBL/GenBank/DDBJ databases">
        <title>Complete sequence of Syntrophobacter fumaroxidans MPOB.</title>
        <authorList>
            <consortium name="US DOE Joint Genome Institute"/>
            <person name="Copeland A."/>
            <person name="Lucas S."/>
            <person name="Lapidus A."/>
            <person name="Barry K."/>
            <person name="Detter J.C."/>
            <person name="Glavina del Rio T."/>
            <person name="Hammon N."/>
            <person name="Israni S."/>
            <person name="Pitluck S."/>
            <person name="Goltsman E.G."/>
            <person name="Martinez M."/>
            <person name="Schmutz J."/>
            <person name="Larimer F."/>
            <person name="Land M."/>
            <person name="Hauser L."/>
            <person name="Kyrpides N."/>
            <person name="Kim E."/>
            <person name="Boone D.R."/>
            <person name="Brockman F."/>
            <person name="Culley D."/>
            <person name="Ferry J."/>
            <person name="Gunsalus R."/>
            <person name="McInerney M.J."/>
            <person name="Morrison M."/>
            <person name="Plugge C."/>
            <person name="Rohlin L."/>
            <person name="Scholten J."/>
            <person name="Sieber J."/>
            <person name="Stams A.J.M."/>
            <person name="Worm P."/>
            <person name="Henstra A.M."/>
            <person name="Richardson P."/>
        </authorList>
    </citation>
    <scope>NUCLEOTIDE SEQUENCE [LARGE SCALE GENOMIC DNA]</scope>
    <source>
        <strain evidence="4">DSM 10017 / MPOB</strain>
    </source>
</reference>
<feature type="compositionally biased region" description="Basic and acidic residues" evidence="1">
    <location>
        <begin position="83"/>
        <end position="92"/>
    </location>
</feature>
<dbReference type="HOGENOM" id="CLU_2412132_0_0_7"/>
<evidence type="ECO:0000313" key="4">
    <source>
        <dbReference type="Proteomes" id="UP000001784"/>
    </source>
</evidence>
<keyword evidence="4" id="KW-1185">Reference proteome</keyword>